<organism evidence="1 2">
    <name type="scientific">Dokdonella fugitiva</name>
    <dbReference type="NCBI Taxonomy" id="328517"/>
    <lineage>
        <taxon>Bacteria</taxon>
        <taxon>Pseudomonadati</taxon>
        <taxon>Pseudomonadota</taxon>
        <taxon>Gammaproteobacteria</taxon>
        <taxon>Lysobacterales</taxon>
        <taxon>Rhodanobacteraceae</taxon>
        <taxon>Dokdonella</taxon>
    </lineage>
</organism>
<proteinExistence type="predicted"/>
<dbReference type="Pfam" id="PF16811">
    <property type="entry name" value="TAtT"/>
    <property type="match status" value="1"/>
</dbReference>
<sequence>MMPIRVLLSGGVLLSALMLLGGCAGVVNRASQRLADSLTAGVLDQDDVELARDGIPSWLLLVDGVIHGDPENTGALLAGSRLYGAYAGGFVDDPARAKRLSARSFDYARRATCITAAALCKQIDAPFEPFQAEVARSRDAAMLYALAAAWAGRIQANSDDWKAIADIPKVQALLDRVVAIAPGHAQGEPYMYLGVLATLRPASLGGKPEEGKADFEKALALSGGRNQMVRVLYAQHYARLVFDQELHDRLLDEVLATDPHAPGLTLINTLAQQRARRLLESGKDFF</sequence>
<evidence type="ECO:0000313" key="2">
    <source>
        <dbReference type="Proteomes" id="UP000294862"/>
    </source>
</evidence>
<keyword evidence="2" id="KW-1185">Reference proteome</keyword>
<dbReference type="InterPro" id="IPR031823">
    <property type="entry name" value="TatT"/>
</dbReference>
<dbReference type="Proteomes" id="UP000294862">
    <property type="component" value="Unassembled WGS sequence"/>
</dbReference>
<comment type="caution">
    <text evidence="1">The sequence shown here is derived from an EMBL/GenBank/DDBJ whole genome shotgun (WGS) entry which is preliminary data.</text>
</comment>
<dbReference type="EMBL" id="SLWQ01000004">
    <property type="protein sequence ID" value="TCO40670.1"/>
    <property type="molecule type" value="Genomic_DNA"/>
</dbReference>
<dbReference type="AlphaFoldDB" id="A0A4V2S2J3"/>
<gene>
    <name evidence="1" type="ORF">EV148_10431</name>
</gene>
<dbReference type="PROSITE" id="PS51257">
    <property type="entry name" value="PROKAR_LIPOPROTEIN"/>
    <property type="match status" value="1"/>
</dbReference>
<evidence type="ECO:0000313" key="1">
    <source>
        <dbReference type="EMBL" id="TCO40670.1"/>
    </source>
</evidence>
<protein>
    <submittedName>
        <fullName evidence="1">TRAP transporter TatT component family protein</fullName>
    </submittedName>
</protein>
<dbReference type="InterPro" id="IPR038537">
    <property type="entry name" value="TatT_sf"/>
</dbReference>
<name>A0A4V2S2J3_9GAMM</name>
<dbReference type="Gene3D" id="1.25.40.920">
    <property type="entry name" value="TRAP transporter T-component"/>
    <property type="match status" value="1"/>
</dbReference>
<accession>A0A4V2S2J3</accession>
<dbReference type="RefSeq" id="WP_241988033.1">
    <property type="nucleotide sequence ID" value="NZ_SLWQ01000004.1"/>
</dbReference>
<reference evidence="1 2" key="1">
    <citation type="journal article" date="2015" name="Stand. Genomic Sci.">
        <title>Genomic Encyclopedia of Bacterial and Archaeal Type Strains, Phase III: the genomes of soil and plant-associated and newly described type strains.</title>
        <authorList>
            <person name="Whitman W.B."/>
            <person name="Woyke T."/>
            <person name="Klenk H.P."/>
            <person name="Zhou Y."/>
            <person name="Lilburn T.G."/>
            <person name="Beck B.J."/>
            <person name="De Vos P."/>
            <person name="Vandamme P."/>
            <person name="Eisen J.A."/>
            <person name="Garrity G."/>
            <person name="Hugenholtz P."/>
            <person name="Kyrpides N.C."/>
        </authorList>
    </citation>
    <scope>NUCLEOTIDE SEQUENCE [LARGE SCALE GENOMIC DNA]</scope>
    <source>
        <strain evidence="1 2">A3</strain>
    </source>
</reference>